<comment type="caution">
    <text evidence="7">The sequence shown here is derived from an EMBL/GenBank/DDBJ whole genome shotgun (WGS) entry which is preliminary data.</text>
</comment>
<dbReference type="EMBL" id="JBHUOF010000003">
    <property type="protein sequence ID" value="MFD2798297.1"/>
    <property type="molecule type" value="Genomic_DNA"/>
</dbReference>
<keyword evidence="2" id="KW-0285">Flavoprotein</keyword>
<dbReference type="InterPro" id="IPR016156">
    <property type="entry name" value="FAD/NAD-linked_Rdtase_dimer_sf"/>
</dbReference>
<dbReference type="Pfam" id="PF07992">
    <property type="entry name" value="Pyr_redox_2"/>
    <property type="match status" value="1"/>
</dbReference>
<gene>
    <name evidence="7" type="ORF">ACFS2C_02690</name>
</gene>
<reference evidence="8" key="1">
    <citation type="journal article" date="2019" name="Int. J. Syst. Evol. Microbiol.">
        <title>The Global Catalogue of Microorganisms (GCM) 10K type strain sequencing project: providing services to taxonomists for standard genome sequencing and annotation.</title>
        <authorList>
            <consortium name="The Broad Institute Genomics Platform"/>
            <consortium name="The Broad Institute Genome Sequencing Center for Infectious Disease"/>
            <person name="Wu L."/>
            <person name="Ma J."/>
        </authorList>
    </citation>
    <scope>NUCLEOTIDE SEQUENCE [LARGE SCALE GENOMIC DNA]</scope>
    <source>
        <strain evidence="8">IBRC-M 10906</strain>
    </source>
</reference>
<dbReference type="InterPro" id="IPR036188">
    <property type="entry name" value="FAD/NAD-bd_sf"/>
</dbReference>
<evidence type="ECO:0000259" key="6">
    <source>
        <dbReference type="Pfam" id="PF14759"/>
    </source>
</evidence>
<sequence length="382" mass="40430">MTVVVVGAGLAGVRVAEELRRAGYDGGLVLVGAESTPPYDRPPLSKEVLRGTRSLADIRLRDDAFFADHDITLRLGSAVTAVEPRRKHILLADGDTLRYDRLVVATGLRARALPGGESLPGVHTLRSLDDCLALRQGLDEAGAALVVGAGFIGCEVAASLRELGLTVHLVEPQPTPLAGALGERLGELVARWHRKAGVDLRCGTGVAELVRSGRKLRATLTDGADIDSDVVVVGIGSVPESDWLAGSGIEVGDGVLCDERGRTTVADVWAVGDVAAWLGPDGRHRRVEHWTNAGEQARVVARDMLGMPCGEEFLPYVWSDQFGLKLQVFGEVVPDADVTVEEDDGRRFLATCVAEGRLVAVVAAGMAGKAARLRRRVGQPAG</sequence>
<dbReference type="PANTHER" id="PTHR43557:SF2">
    <property type="entry name" value="RIESKE DOMAIN-CONTAINING PROTEIN-RELATED"/>
    <property type="match status" value="1"/>
</dbReference>
<proteinExistence type="predicted"/>
<name>A0ABW5W2X0_9PSEU</name>
<comment type="cofactor">
    <cofactor evidence="1">
        <name>FAD</name>
        <dbReference type="ChEBI" id="CHEBI:57692"/>
    </cofactor>
</comment>
<evidence type="ECO:0000256" key="2">
    <source>
        <dbReference type="ARBA" id="ARBA00022630"/>
    </source>
</evidence>
<accession>A0ABW5W2X0</accession>
<evidence type="ECO:0000313" key="7">
    <source>
        <dbReference type="EMBL" id="MFD2798297.1"/>
    </source>
</evidence>
<dbReference type="PANTHER" id="PTHR43557">
    <property type="entry name" value="APOPTOSIS-INDUCING FACTOR 1"/>
    <property type="match status" value="1"/>
</dbReference>
<keyword evidence="3" id="KW-0274">FAD</keyword>
<dbReference type="InterPro" id="IPR050446">
    <property type="entry name" value="FAD-oxidoreductase/Apoptosis"/>
</dbReference>
<keyword evidence="8" id="KW-1185">Reference proteome</keyword>
<feature type="domain" description="FAD/NAD(P)-binding" evidence="5">
    <location>
        <begin position="2"/>
        <end position="297"/>
    </location>
</feature>
<dbReference type="InterPro" id="IPR028202">
    <property type="entry name" value="Reductase_C"/>
</dbReference>
<dbReference type="Proteomes" id="UP001597478">
    <property type="component" value="Unassembled WGS sequence"/>
</dbReference>
<evidence type="ECO:0000256" key="3">
    <source>
        <dbReference type="ARBA" id="ARBA00022827"/>
    </source>
</evidence>
<protein>
    <submittedName>
        <fullName evidence="7">NAD(P)/FAD-dependent oxidoreductase</fullName>
    </submittedName>
</protein>
<dbReference type="PRINTS" id="PR00411">
    <property type="entry name" value="PNDRDTASEI"/>
</dbReference>
<dbReference type="SUPFAM" id="SSF51905">
    <property type="entry name" value="FAD/NAD(P)-binding domain"/>
    <property type="match status" value="2"/>
</dbReference>
<dbReference type="RefSeq" id="WP_377383775.1">
    <property type="nucleotide sequence ID" value="NZ_JBHSAN010000001.1"/>
</dbReference>
<dbReference type="SUPFAM" id="SSF55424">
    <property type="entry name" value="FAD/NAD-linked reductases, dimerisation (C-terminal) domain"/>
    <property type="match status" value="1"/>
</dbReference>
<dbReference type="PRINTS" id="PR00368">
    <property type="entry name" value="FADPNR"/>
</dbReference>
<evidence type="ECO:0000256" key="4">
    <source>
        <dbReference type="ARBA" id="ARBA00023002"/>
    </source>
</evidence>
<dbReference type="Gene3D" id="3.30.390.30">
    <property type="match status" value="1"/>
</dbReference>
<evidence type="ECO:0000256" key="1">
    <source>
        <dbReference type="ARBA" id="ARBA00001974"/>
    </source>
</evidence>
<dbReference type="Gene3D" id="3.50.50.60">
    <property type="entry name" value="FAD/NAD(P)-binding domain"/>
    <property type="match status" value="2"/>
</dbReference>
<dbReference type="InterPro" id="IPR023753">
    <property type="entry name" value="FAD/NAD-binding_dom"/>
</dbReference>
<evidence type="ECO:0000259" key="5">
    <source>
        <dbReference type="Pfam" id="PF07992"/>
    </source>
</evidence>
<evidence type="ECO:0000313" key="8">
    <source>
        <dbReference type="Proteomes" id="UP001597478"/>
    </source>
</evidence>
<organism evidence="7 8">
    <name type="scientific">Prauserella oleivorans</name>
    <dbReference type="NCBI Taxonomy" id="1478153"/>
    <lineage>
        <taxon>Bacteria</taxon>
        <taxon>Bacillati</taxon>
        <taxon>Actinomycetota</taxon>
        <taxon>Actinomycetes</taxon>
        <taxon>Pseudonocardiales</taxon>
        <taxon>Pseudonocardiaceae</taxon>
        <taxon>Prauserella</taxon>
    </lineage>
</organism>
<feature type="domain" description="Reductase C-terminal" evidence="6">
    <location>
        <begin position="316"/>
        <end position="376"/>
    </location>
</feature>
<dbReference type="Pfam" id="PF14759">
    <property type="entry name" value="Reductase_C"/>
    <property type="match status" value="1"/>
</dbReference>
<keyword evidence="4" id="KW-0560">Oxidoreductase</keyword>